<protein>
    <submittedName>
        <fullName evidence="6">NlpC/P60 family protein</fullName>
    </submittedName>
</protein>
<dbReference type="SUPFAM" id="SSF54001">
    <property type="entry name" value="Cysteine proteinases"/>
    <property type="match status" value="1"/>
</dbReference>
<dbReference type="PANTHER" id="PTHR47359:SF3">
    <property type="entry name" value="NLP_P60 DOMAIN-CONTAINING PROTEIN-RELATED"/>
    <property type="match status" value="1"/>
</dbReference>
<dbReference type="InterPro" id="IPR038765">
    <property type="entry name" value="Papain-like_cys_pep_sf"/>
</dbReference>
<evidence type="ECO:0000313" key="7">
    <source>
        <dbReference type="Proteomes" id="UP000198922"/>
    </source>
</evidence>
<evidence type="ECO:0000256" key="4">
    <source>
        <dbReference type="ARBA" id="ARBA00022807"/>
    </source>
</evidence>
<dbReference type="EMBL" id="FNAT01000003">
    <property type="protein sequence ID" value="SDE60915.1"/>
    <property type="molecule type" value="Genomic_DNA"/>
</dbReference>
<dbReference type="GO" id="GO:0008234">
    <property type="term" value="F:cysteine-type peptidase activity"/>
    <property type="evidence" value="ECO:0007669"/>
    <property type="project" value="UniProtKB-KW"/>
</dbReference>
<dbReference type="GO" id="GO:0006508">
    <property type="term" value="P:proteolysis"/>
    <property type="evidence" value="ECO:0007669"/>
    <property type="project" value="UniProtKB-KW"/>
</dbReference>
<reference evidence="7" key="1">
    <citation type="submission" date="2016-10" db="EMBL/GenBank/DDBJ databases">
        <authorList>
            <person name="Varghese N."/>
            <person name="Submissions S."/>
        </authorList>
    </citation>
    <scope>NUCLEOTIDE SEQUENCE [LARGE SCALE GENOMIC DNA]</scope>
    <source>
        <strain evidence="7">DSM 21424</strain>
    </source>
</reference>
<dbReference type="Pfam" id="PF00877">
    <property type="entry name" value="NLPC_P60"/>
    <property type="match status" value="1"/>
</dbReference>
<keyword evidence="7" id="KW-1185">Reference proteome</keyword>
<accession>A0A1G7EC04</accession>
<organism evidence="6 7">
    <name type="scientific">Limimaricola pyoseonensis</name>
    <dbReference type="NCBI Taxonomy" id="521013"/>
    <lineage>
        <taxon>Bacteria</taxon>
        <taxon>Pseudomonadati</taxon>
        <taxon>Pseudomonadota</taxon>
        <taxon>Alphaproteobacteria</taxon>
        <taxon>Rhodobacterales</taxon>
        <taxon>Paracoccaceae</taxon>
        <taxon>Limimaricola</taxon>
    </lineage>
</organism>
<keyword evidence="3" id="KW-0378">Hydrolase</keyword>
<comment type="similarity">
    <text evidence="1">Belongs to the peptidase C40 family.</text>
</comment>
<dbReference type="InterPro" id="IPR041382">
    <property type="entry name" value="SH3_16"/>
</dbReference>
<dbReference type="PANTHER" id="PTHR47359">
    <property type="entry name" value="PEPTIDOGLYCAN DL-ENDOPEPTIDASE CWLO"/>
    <property type="match status" value="1"/>
</dbReference>
<feature type="domain" description="NlpC/P60" evidence="5">
    <location>
        <begin position="153"/>
        <end position="274"/>
    </location>
</feature>
<dbReference type="Gene3D" id="3.90.1720.10">
    <property type="entry name" value="endopeptidase domain like (from Nostoc punctiforme)"/>
    <property type="match status" value="1"/>
</dbReference>
<dbReference type="InterPro" id="IPR051794">
    <property type="entry name" value="PG_Endopeptidase_C40"/>
</dbReference>
<keyword evidence="4" id="KW-0788">Thiol protease</keyword>
<sequence length="274" mass="29776">MSAMDRRLTPANGRVAALELQGRVEAERFVAPMAARVARPVLDLLAAPGGARERQLLSGEAVELFETREGWAFVRAARDGYCGYVAAEALAEPRDATHIVATPATHLYAEADIKSPDLAHLSFGSRVTVTNELKTLFETPEGFIPKKHLREVDRPFQDPVTVAQMFFGTPYLWGGNSKLGIDCSGLVQAALLACGIPCPGDSDLQQALGRDVDGEAPERGDLWFWKGHVAMLVDPETIIHANGHAMAVTYEDARKAALRIEAQGDGPVTHRRRL</sequence>
<keyword evidence="2" id="KW-0645">Protease</keyword>
<evidence type="ECO:0000256" key="1">
    <source>
        <dbReference type="ARBA" id="ARBA00007074"/>
    </source>
</evidence>
<dbReference type="Proteomes" id="UP000198922">
    <property type="component" value="Unassembled WGS sequence"/>
</dbReference>
<gene>
    <name evidence="6" type="ORF">SAMN04488567_2088</name>
</gene>
<dbReference type="PROSITE" id="PS51935">
    <property type="entry name" value="NLPC_P60"/>
    <property type="match status" value="1"/>
</dbReference>
<dbReference type="STRING" id="521013.SAMN04488567_2088"/>
<dbReference type="Pfam" id="PF18348">
    <property type="entry name" value="SH3_16"/>
    <property type="match status" value="1"/>
</dbReference>
<evidence type="ECO:0000259" key="5">
    <source>
        <dbReference type="PROSITE" id="PS51935"/>
    </source>
</evidence>
<proteinExistence type="inferred from homology"/>
<name>A0A1G7EC04_9RHOB</name>
<evidence type="ECO:0000256" key="2">
    <source>
        <dbReference type="ARBA" id="ARBA00022670"/>
    </source>
</evidence>
<evidence type="ECO:0000313" key="6">
    <source>
        <dbReference type="EMBL" id="SDE60915.1"/>
    </source>
</evidence>
<dbReference type="InterPro" id="IPR000064">
    <property type="entry name" value="NLP_P60_dom"/>
</dbReference>
<dbReference type="AlphaFoldDB" id="A0A1G7EC04"/>
<evidence type="ECO:0000256" key="3">
    <source>
        <dbReference type="ARBA" id="ARBA00022801"/>
    </source>
</evidence>